<dbReference type="AlphaFoldDB" id="A0A6A5V098"/>
<name>A0A6A5V098_9PLEO</name>
<sequence>MANSYQITPQPSPMQSGTTPFGDCIPSPSCNLQYTGEIKCPTGYIMTSKAVQTNGITVGHCCPLADLLPTVVGGQYMEYNAPQDFGSYISVTSSETFACVYGWDGPPRSTVPTASLQNDPRNARNQLFIQALTITPPIEPPPISDLTTSTVSRSATMTTASTTDSADVTTKLPASTPVTPAPGLSKASRAGIGVGVGVGGFLGLASVLLLFWARRRREQRRAGYTVDGKPELDERPIIQRHLRELDCVRPVHEIGGRSIPMELDAQSVRTSKKVETISRL</sequence>
<dbReference type="Proteomes" id="UP000800036">
    <property type="component" value="Unassembled WGS sequence"/>
</dbReference>
<evidence type="ECO:0000256" key="2">
    <source>
        <dbReference type="SAM" id="Phobius"/>
    </source>
</evidence>
<evidence type="ECO:0000313" key="3">
    <source>
        <dbReference type="EMBL" id="KAF1970434.1"/>
    </source>
</evidence>
<organism evidence="3 4">
    <name type="scientific">Bimuria novae-zelandiae CBS 107.79</name>
    <dbReference type="NCBI Taxonomy" id="1447943"/>
    <lineage>
        <taxon>Eukaryota</taxon>
        <taxon>Fungi</taxon>
        <taxon>Dikarya</taxon>
        <taxon>Ascomycota</taxon>
        <taxon>Pezizomycotina</taxon>
        <taxon>Dothideomycetes</taxon>
        <taxon>Pleosporomycetidae</taxon>
        <taxon>Pleosporales</taxon>
        <taxon>Massarineae</taxon>
        <taxon>Didymosphaeriaceae</taxon>
        <taxon>Bimuria</taxon>
    </lineage>
</organism>
<evidence type="ECO:0000256" key="1">
    <source>
        <dbReference type="SAM" id="MobiDB-lite"/>
    </source>
</evidence>
<dbReference type="EMBL" id="ML976701">
    <property type="protein sequence ID" value="KAF1970434.1"/>
    <property type="molecule type" value="Genomic_DNA"/>
</dbReference>
<protein>
    <submittedName>
        <fullName evidence="3">Uncharacterized protein</fullName>
    </submittedName>
</protein>
<feature type="region of interest" description="Disordered" evidence="1">
    <location>
        <begin position="155"/>
        <end position="174"/>
    </location>
</feature>
<evidence type="ECO:0000313" key="4">
    <source>
        <dbReference type="Proteomes" id="UP000800036"/>
    </source>
</evidence>
<keyword evidence="4" id="KW-1185">Reference proteome</keyword>
<reference evidence="3" key="1">
    <citation type="journal article" date="2020" name="Stud. Mycol.">
        <title>101 Dothideomycetes genomes: a test case for predicting lifestyles and emergence of pathogens.</title>
        <authorList>
            <person name="Haridas S."/>
            <person name="Albert R."/>
            <person name="Binder M."/>
            <person name="Bloem J."/>
            <person name="Labutti K."/>
            <person name="Salamov A."/>
            <person name="Andreopoulos B."/>
            <person name="Baker S."/>
            <person name="Barry K."/>
            <person name="Bills G."/>
            <person name="Bluhm B."/>
            <person name="Cannon C."/>
            <person name="Castanera R."/>
            <person name="Culley D."/>
            <person name="Daum C."/>
            <person name="Ezra D."/>
            <person name="Gonzalez J."/>
            <person name="Henrissat B."/>
            <person name="Kuo A."/>
            <person name="Liang C."/>
            <person name="Lipzen A."/>
            <person name="Lutzoni F."/>
            <person name="Magnuson J."/>
            <person name="Mondo S."/>
            <person name="Nolan M."/>
            <person name="Ohm R."/>
            <person name="Pangilinan J."/>
            <person name="Park H.-J."/>
            <person name="Ramirez L."/>
            <person name="Alfaro M."/>
            <person name="Sun H."/>
            <person name="Tritt A."/>
            <person name="Yoshinaga Y."/>
            <person name="Zwiers L.-H."/>
            <person name="Turgeon B."/>
            <person name="Goodwin S."/>
            <person name="Spatafora J."/>
            <person name="Crous P."/>
            <person name="Grigoriev I."/>
        </authorList>
    </citation>
    <scope>NUCLEOTIDE SEQUENCE</scope>
    <source>
        <strain evidence="3">CBS 107.79</strain>
    </source>
</reference>
<gene>
    <name evidence="3" type="ORF">BU23DRAFT_570822</name>
</gene>
<keyword evidence="2" id="KW-0472">Membrane</keyword>
<feature type="transmembrane region" description="Helical" evidence="2">
    <location>
        <begin position="190"/>
        <end position="212"/>
    </location>
</feature>
<feature type="compositionally biased region" description="Low complexity" evidence="1">
    <location>
        <begin position="155"/>
        <end position="170"/>
    </location>
</feature>
<accession>A0A6A5V098</accession>
<keyword evidence="2" id="KW-1133">Transmembrane helix</keyword>
<proteinExistence type="predicted"/>
<keyword evidence="2" id="KW-0812">Transmembrane</keyword>